<comment type="caution">
    <text evidence="1">The sequence shown here is derived from an EMBL/GenBank/DDBJ whole genome shotgun (WGS) entry which is preliminary data.</text>
</comment>
<dbReference type="AlphaFoldDB" id="A0A2U1AH01"/>
<evidence type="ECO:0000313" key="2">
    <source>
        <dbReference type="Proteomes" id="UP000245466"/>
    </source>
</evidence>
<dbReference type="EMBL" id="QEKI01000032">
    <property type="protein sequence ID" value="PVY35659.1"/>
    <property type="molecule type" value="Genomic_DNA"/>
</dbReference>
<reference evidence="1 2" key="1">
    <citation type="submission" date="2018-04" db="EMBL/GenBank/DDBJ databases">
        <title>Genomic Encyclopedia of Type Strains, Phase IV (KMG-IV): sequencing the most valuable type-strain genomes for metagenomic binning, comparative biology and taxonomic classification.</title>
        <authorList>
            <person name="Goeker M."/>
        </authorList>
    </citation>
    <scope>NUCLEOTIDE SEQUENCE [LARGE SCALE GENOMIC DNA]</scope>
    <source>
        <strain evidence="1 2">DSM 100231</strain>
    </source>
</reference>
<accession>A0A2U1AH01</accession>
<name>A0A2U1AH01_9BACT</name>
<organism evidence="1 2">
    <name type="scientific">Pontibacter virosus</name>
    <dbReference type="NCBI Taxonomy" id="1765052"/>
    <lineage>
        <taxon>Bacteria</taxon>
        <taxon>Pseudomonadati</taxon>
        <taxon>Bacteroidota</taxon>
        <taxon>Cytophagia</taxon>
        <taxon>Cytophagales</taxon>
        <taxon>Hymenobacteraceae</taxon>
        <taxon>Pontibacter</taxon>
    </lineage>
</organism>
<dbReference type="Proteomes" id="UP000245466">
    <property type="component" value="Unassembled WGS sequence"/>
</dbReference>
<protein>
    <submittedName>
        <fullName evidence="1">Uncharacterized protein</fullName>
    </submittedName>
</protein>
<sequence>MEMNSYQNPMQYNTGLRAYVLEVPGELIVNTISGSYKISPAEKLSGVDNIYDFVTSVEDYDYVIKNYLETSDVKPKPDLTLLLLYYDEIFKLGV</sequence>
<keyword evidence="2" id="KW-1185">Reference proteome</keyword>
<proteinExistence type="predicted"/>
<evidence type="ECO:0000313" key="1">
    <source>
        <dbReference type="EMBL" id="PVY35659.1"/>
    </source>
</evidence>
<gene>
    <name evidence="1" type="ORF">C8E01_1321</name>
</gene>